<dbReference type="Proteomes" id="UP000003423">
    <property type="component" value="Unassembled WGS sequence"/>
</dbReference>
<gene>
    <name evidence="2" type="ORF">BD31_I0453</name>
</gene>
<name>I3D5D8_9ARCH</name>
<dbReference type="Gene3D" id="3.40.50.150">
    <property type="entry name" value="Vaccinia Virus protein VP39"/>
    <property type="match status" value="1"/>
</dbReference>
<reference evidence="2 3" key="1">
    <citation type="journal article" date="2012" name="J. Bacteriol.">
        <title>Genome sequence of "Candidatus Nitrosopumilus salaria" BD31, an ammonia-oxidizing archaeon from the San Francisco Bay estuary.</title>
        <authorList>
            <person name="Mosier A.C."/>
            <person name="Allen E.E."/>
            <person name="Kim M."/>
            <person name="Ferriera S."/>
            <person name="Francis C.A."/>
        </authorList>
    </citation>
    <scope>NUCLEOTIDE SEQUENCE [LARGE SCALE GENOMIC DNA]</scope>
    <source>
        <strain evidence="2 3">BD31</strain>
    </source>
</reference>
<protein>
    <submittedName>
        <fullName evidence="2">Methyltransferase, FkbM family</fullName>
    </submittedName>
</protein>
<sequence length="263" mass="30674">MGLSFWEKLKILIKSIKMVKNWYWIPLIYLDLVKKEKIVLKMRENLNIVVRGTLSDIMQFSTVWLIKDYEHPDFTIDDTDTIIDVGSHIGLFSIYAAQKCNHGQIFSFEPVKTNYEIFLENIQLNNLKNIFPQNMAVSKETSQVMINLHEDESGHSMFRTGGKEVKVKSTSLKDFFEENSIKRCNLVKMDCEGAEYEIIDSIPAEYLDIIDKFIIEYHFEDEKPDAVKKLIEKLKSNSFAVEKKEWKDGMGLIYAKSKKNAYN</sequence>
<dbReference type="PANTHER" id="PTHR34203">
    <property type="entry name" value="METHYLTRANSFERASE, FKBM FAMILY PROTEIN"/>
    <property type="match status" value="1"/>
</dbReference>
<dbReference type="GO" id="GO:0032259">
    <property type="term" value="P:methylation"/>
    <property type="evidence" value="ECO:0007669"/>
    <property type="project" value="UniProtKB-KW"/>
</dbReference>
<keyword evidence="2" id="KW-0808">Transferase</keyword>
<dbReference type="EMBL" id="AEXL02000016">
    <property type="protein sequence ID" value="EIJ66931.1"/>
    <property type="molecule type" value="Genomic_DNA"/>
</dbReference>
<organism evidence="2 3">
    <name type="scientific">Candidatus Nitrosopumilus salarius BD31</name>
    <dbReference type="NCBI Taxonomy" id="859350"/>
    <lineage>
        <taxon>Archaea</taxon>
        <taxon>Nitrososphaerota</taxon>
        <taxon>Nitrososphaeria</taxon>
        <taxon>Nitrosopumilales</taxon>
        <taxon>Nitrosopumilaceae</taxon>
        <taxon>Nitrosopumilus</taxon>
    </lineage>
</organism>
<dbReference type="NCBIfam" id="TIGR01444">
    <property type="entry name" value="fkbM_fam"/>
    <property type="match status" value="1"/>
</dbReference>
<dbReference type="OrthoDB" id="275825at2157"/>
<dbReference type="InterPro" id="IPR006342">
    <property type="entry name" value="FkbM_mtfrase"/>
</dbReference>
<dbReference type="Pfam" id="PF05050">
    <property type="entry name" value="Methyltransf_21"/>
    <property type="match status" value="1"/>
</dbReference>
<dbReference type="SUPFAM" id="SSF53335">
    <property type="entry name" value="S-adenosyl-L-methionine-dependent methyltransferases"/>
    <property type="match status" value="1"/>
</dbReference>
<keyword evidence="2" id="KW-0489">Methyltransferase</keyword>
<evidence type="ECO:0000313" key="3">
    <source>
        <dbReference type="Proteomes" id="UP000003423"/>
    </source>
</evidence>
<evidence type="ECO:0000313" key="2">
    <source>
        <dbReference type="EMBL" id="EIJ66931.1"/>
    </source>
</evidence>
<dbReference type="AlphaFoldDB" id="I3D5D8"/>
<dbReference type="PATRIC" id="fig|859350.6.peg.111"/>
<dbReference type="GO" id="GO:0008168">
    <property type="term" value="F:methyltransferase activity"/>
    <property type="evidence" value="ECO:0007669"/>
    <property type="project" value="UniProtKB-KW"/>
</dbReference>
<accession>I3D5D8</accession>
<evidence type="ECO:0000259" key="1">
    <source>
        <dbReference type="Pfam" id="PF05050"/>
    </source>
</evidence>
<comment type="caution">
    <text evidence="2">The sequence shown here is derived from an EMBL/GenBank/DDBJ whole genome shotgun (WGS) entry which is preliminary data.</text>
</comment>
<dbReference type="PANTHER" id="PTHR34203:SF15">
    <property type="entry name" value="SLL1173 PROTEIN"/>
    <property type="match status" value="1"/>
</dbReference>
<dbReference type="InterPro" id="IPR029063">
    <property type="entry name" value="SAM-dependent_MTases_sf"/>
</dbReference>
<keyword evidence="3" id="KW-1185">Reference proteome</keyword>
<feature type="domain" description="Methyltransferase FkbM" evidence="1">
    <location>
        <begin position="84"/>
        <end position="236"/>
    </location>
</feature>
<dbReference type="InterPro" id="IPR052514">
    <property type="entry name" value="SAM-dependent_MTase"/>
</dbReference>
<proteinExistence type="predicted"/>